<proteinExistence type="predicted"/>
<evidence type="ECO:0000313" key="1">
    <source>
        <dbReference type="EMBL" id="KAI4313605.1"/>
    </source>
</evidence>
<sequence>MESNSSERNSSSFWRQNPLSLYKVICLDFEYPPTLAKNQSVQEELLCVLIGSWGRLGLAKYCTDIFGQISFLGLNPSTRLYNALIDALVKSNSLDLAYLKFQQMTADNCYPDRFTYNITYSWSLQDGVLWMRLFA</sequence>
<evidence type="ECO:0000313" key="2">
    <source>
        <dbReference type="Proteomes" id="UP000828941"/>
    </source>
</evidence>
<keyword evidence="2" id="KW-1185">Reference proteome</keyword>
<gene>
    <name evidence="1" type="ORF">L6164_026568</name>
</gene>
<comment type="caution">
    <text evidence="1">The sequence shown here is derived from an EMBL/GenBank/DDBJ whole genome shotgun (WGS) entry which is preliminary data.</text>
</comment>
<protein>
    <submittedName>
        <fullName evidence="1">Uncharacterized protein</fullName>
    </submittedName>
</protein>
<reference evidence="1 2" key="1">
    <citation type="journal article" date="2022" name="DNA Res.">
        <title>Chromosomal-level genome assembly of the orchid tree Bauhinia variegata (Leguminosae; Cercidoideae) supports the allotetraploid origin hypothesis of Bauhinia.</title>
        <authorList>
            <person name="Zhong Y."/>
            <person name="Chen Y."/>
            <person name="Zheng D."/>
            <person name="Pang J."/>
            <person name="Liu Y."/>
            <person name="Luo S."/>
            <person name="Meng S."/>
            <person name="Qian L."/>
            <person name="Wei D."/>
            <person name="Dai S."/>
            <person name="Zhou R."/>
        </authorList>
    </citation>
    <scope>NUCLEOTIDE SEQUENCE [LARGE SCALE GENOMIC DNA]</scope>
    <source>
        <strain evidence="1">BV-YZ2020</strain>
    </source>
</reference>
<accession>A0ACB9LQK4</accession>
<dbReference type="EMBL" id="CM039436">
    <property type="protein sequence ID" value="KAI4313605.1"/>
    <property type="molecule type" value="Genomic_DNA"/>
</dbReference>
<organism evidence="1 2">
    <name type="scientific">Bauhinia variegata</name>
    <name type="common">Purple orchid tree</name>
    <name type="synonym">Phanera variegata</name>
    <dbReference type="NCBI Taxonomy" id="167791"/>
    <lineage>
        <taxon>Eukaryota</taxon>
        <taxon>Viridiplantae</taxon>
        <taxon>Streptophyta</taxon>
        <taxon>Embryophyta</taxon>
        <taxon>Tracheophyta</taxon>
        <taxon>Spermatophyta</taxon>
        <taxon>Magnoliopsida</taxon>
        <taxon>eudicotyledons</taxon>
        <taxon>Gunneridae</taxon>
        <taxon>Pentapetalae</taxon>
        <taxon>rosids</taxon>
        <taxon>fabids</taxon>
        <taxon>Fabales</taxon>
        <taxon>Fabaceae</taxon>
        <taxon>Cercidoideae</taxon>
        <taxon>Cercideae</taxon>
        <taxon>Bauhiniinae</taxon>
        <taxon>Bauhinia</taxon>
    </lineage>
</organism>
<dbReference type="Proteomes" id="UP000828941">
    <property type="component" value="Chromosome 11"/>
</dbReference>
<name>A0ACB9LQK4_BAUVA</name>